<keyword evidence="8" id="KW-1185">Reference proteome</keyword>
<feature type="region of interest" description="Disordered" evidence="6">
    <location>
        <begin position="188"/>
        <end position="228"/>
    </location>
</feature>
<keyword evidence="3 5" id="KW-0690">Ribosome biogenesis</keyword>
<reference evidence="7 8" key="1">
    <citation type="journal article" date="2010" name="Nature">
        <title>The Ectocarpus genome and the independent evolution of multicellularity in brown algae.</title>
        <authorList>
            <person name="Cock J.M."/>
            <person name="Sterck L."/>
            <person name="Rouze P."/>
            <person name="Scornet D."/>
            <person name="Allen A.E."/>
            <person name="Amoutzias G."/>
            <person name="Anthouard V."/>
            <person name="Artiguenave F."/>
            <person name="Aury J.M."/>
            <person name="Badger J.H."/>
            <person name="Beszteri B."/>
            <person name="Billiau K."/>
            <person name="Bonnet E."/>
            <person name="Bothwell J.H."/>
            <person name="Bowler C."/>
            <person name="Boyen C."/>
            <person name="Brownlee C."/>
            <person name="Carrano C.J."/>
            <person name="Charrier B."/>
            <person name="Cho G.Y."/>
            <person name="Coelho S.M."/>
            <person name="Collen J."/>
            <person name="Corre E."/>
            <person name="Da Silva C."/>
            <person name="Delage L."/>
            <person name="Delaroque N."/>
            <person name="Dittami S.M."/>
            <person name="Doulbeau S."/>
            <person name="Elias M."/>
            <person name="Farnham G."/>
            <person name="Gachon C.M."/>
            <person name="Gschloessl B."/>
            <person name="Heesch S."/>
            <person name="Jabbari K."/>
            <person name="Jubin C."/>
            <person name="Kawai H."/>
            <person name="Kimura K."/>
            <person name="Kloareg B."/>
            <person name="Kupper F.C."/>
            <person name="Lang D."/>
            <person name="Le Bail A."/>
            <person name="Leblanc C."/>
            <person name="Lerouge P."/>
            <person name="Lohr M."/>
            <person name="Lopez P.J."/>
            <person name="Martens C."/>
            <person name="Maumus F."/>
            <person name="Michel G."/>
            <person name="Miranda-Saavedra D."/>
            <person name="Morales J."/>
            <person name="Moreau H."/>
            <person name="Motomura T."/>
            <person name="Nagasato C."/>
            <person name="Napoli C.A."/>
            <person name="Nelson D.R."/>
            <person name="Nyvall-Collen P."/>
            <person name="Peters A.F."/>
            <person name="Pommier C."/>
            <person name="Potin P."/>
            <person name="Poulain J."/>
            <person name="Quesneville H."/>
            <person name="Read B."/>
            <person name="Rensing S.A."/>
            <person name="Ritter A."/>
            <person name="Rousvoal S."/>
            <person name="Samanta M."/>
            <person name="Samson G."/>
            <person name="Schroeder D.C."/>
            <person name="Segurens B."/>
            <person name="Strittmatter M."/>
            <person name="Tonon T."/>
            <person name="Tregear J.W."/>
            <person name="Valentin K."/>
            <person name="von Dassow P."/>
            <person name="Yamagishi T."/>
            <person name="Van de Peer Y."/>
            <person name="Wincker P."/>
        </authorList>
    </citation>
    <scope>NUCLEOTIDE SEQUENCE [LARGE SCALE GENOMIC DNA]</scope>
    <source>
        <strain evidence="8">Ec32 / CCAP1310/4</strain>
    </source>
</reference>
<feature type="compositionally biased region" description="Basic and acidic residues" evidence="6">
    <location>
        <begin position="172"/>
        <end position="181"/>
    </location>
</feature>
<comment type="subcellular location">
    <subcellularLocation>
        <location evidence="1 5">Nucleus</location>
    </subcellularLocation>
</comment>
<dbReference type="STRING" id="2880.D7FMN3"/>
<keyword evidence="4 5" id="KW-0539">Nucleus</keyword>
<evidence type="ECO:0000256" key="1">
    <source>
        <dbReference type="ARBA" id="ARBA00004123"/>
    </source>
</evidence>
<dbReference type="Pfam" id="PF04939">
    <property type="entry name" value="RRS1"/>
    <property type="match status" value="1"/>
</dbReference>
<evidence type="ECO:0000256" key="5">
    <source>
        <dbReference type="RuleBase" id="RU364132"/>
    </source>
</evidence>
<feature type="compositionally biased region" description="Basic and acidic residues" evidence="6">
    <location>
        <begin position="245"/>
        <end position="256"/>
    </location>
</feature>
<proteinExistence type="inferred from homology"/>
<feature type="compositionally biased region" description="Basic residues" evidence="6">
    <location>
        <begin position="323"/>
        <end position="343"/>
    </location>
</feature>
<sequence>MAVAAADIAPKAFEQLVKEGGEHQDVEDDLQFDLRNLLVVNPHQVDEQALADDSEEYLKGQAQAAVQSLINRLFVLPTVPSEVGPVATLPAKEESILPRAKPVPAPKAETRWDRFAKEKGITGSKRSRMVWDDDLKEWRPRHGYKRANDGVLNHAIVEVKPGKDPMANPWSEAREEKKGRVEKNLSNRAKNVERAGGGAKPGIPVDLLPSAKDGSGGGGAPAKRGKANTKGALELVQHSTASMGKFDERRHAEPERRKGKGVRRAFKPVTVGSGEETQGHLKILNSVMIGKSKSADKDGTARSAKESLAAYDAIEGPRDAGAKRKKGKGASGKAKKVTKGRAK</sequence>
<dbReference type="EMBL" id="FN649749">
    <property type="protein sequence ID" value="CBJ25930.1"/>
    <property type="molecule type" value="Genomic_DNA"/>
</dbReference>
<accession>D7FMN3</accession>
<evidence type="ECO:0000256" key="2">
    <source>
        <dbReference type="ARBA" id="ARBA00010077"/>
    </source>
</evidence>
<gene>
    <name evidence="7" type="ORF">Esi_0017_0148</name>
</gene>
<protein>
    <recommendedName>
        <fullName evidence="5">Ribosome biogenesis regulatory protein</fullName>
    </recommendedName>
</protein>
<dbReference type="GO" id="GO:0005634">
    <property type="term" value="C:nucleus"/>
    <property type="evidence" value="ECO:0007669"/>
    <property type="project" value="UniProtKB-SubCell"/>
</dbReference>
<comment type="similarity">
    <text evidence="2 5">Belongs to the RRS1 family.</text>
</comment>
<dbReference type="InParanoid" id="D7FMN3"/>
<organism evidence="7 8">
    <name type="scientific">Ectocarpus siliculosus</name>
    <name type="common">Brown alga</name>
    <name type="synonym">Conferva siliculosa</name>
    <dbReference type="NCBI Taxonomy" id="2880"/>
    <lineage>
        <taxon>Eukaryota</taxon>
        <taxon>Sar</taxon>
        <taxon>Stramenopiles</taxon>
        <taxon>Ochrophyta</taxon>
        <taxon>PX clade</taxon>
        <taxon>Phaeophyceae</taxon>
        <taxon>Ectocarpales</taxon>
        <taxon>Ectocarpaceae</taxon>
        <taxon>Ectocarpus</taxon>
    </lineage>
</organism>
<evidence type="ECO:0000313" key="7">
    <source>
        <dbReference type="EMBL" id="CBJ25930.1"/>
    </source>
</evidence>
<dbReference type="eggNOG" id="KOG1765">
    <property type="taxonomic scope" value="Eukaryota"/>
</dbReference>
<comment type="function">
    <text evidence="5">Involved in ribosomal large subunit assembly.</text>
</comment>
<evidence type="ECO:0000256" key="4">
    <source>
        <dbReference type="ARBA" id="ARBA00023242"/>
    </source>
</evidence>
<feature type="region of interest" description="Disordered" evidence="6">
    <location>
        <begin position="162"/>
        <end position="181"/>
    </location>
</feature>
<evidence type="ECO:0000313" key="8">
    <source>
        <dbReference type="Proteomes" id="UP000002630"/>
    </source>
</evidence>
<dbReference type="OrthoDB" id="28455at2759"/>
<dbReference type="InterPro" id="IPR007023">
    <property type="entry name" value="Ribosom_reg"/>
</dbReference>
<evidence type="ECO:0000256" key="3">
    <source>
        <dbReference type="ARBA" id="ARBA00022517"/>
    </source>
</evidence>
<evidence type="ECO:0000256" key="6">
    <source>
        <dbReference type="SAM" id="MobiDB-lite"/>
    </source>
</evidence>
<dbReference type="EMBL" id="FN648214">
    <property type="protein sequence ID" value="CBJ25930.1"/>
    <property type="molecule type" value="Genomic_DNA"/>
</dbReference>
<feature type="compositionally biased region" description="Basic residues" evidence="6">
    <location>
        <begin position="257"/>
        <end position="266"/>
    </location>
</feature>
<dbReference type="OMA" id="ACDKNRI"/>
<dbReference type="AlphaFoldDB" id="D7FMN3"/>
<feature type="region of interest" description="Disordered" evidence="6">
    <location>
        <begin position="312"/>
        <end position="343"/>
    </location>
</feature>
<dbReference type="GO" id="GO:0042254">
    <property type="term" value="P:ribosome biogenesis"/>
    <property type="evidence" value="ECO:0007669"/>
    <property type="project" value="UniProtKB-KW"/>
</dbReference>
<name>D7FMN3_ECTSI</name>
<dbReference type="Proteomes" id="UP000002630">
    <property type="component" value="Linkage Group LG24"/>
</dbReference>
<feature type="region of interest" description="Disordered" evidence="6">
    <location>
        <begin position="241"/>
        <end position="277"/>
    </location>
</feature>